<evidence type="ECO:0000259" key="7">
    <source>
        <dbReference type="PROSITE" id="PS50847"/>
    </source>
</evidence>
<feature type="signal peptide" evidence="6">
    <location>
        <begin position="1"/>
        <end position="26"/>
    </location>
</feature>
<keyword evidence="3" id="KW-0964">Secreted</keyword>
<evidence type="ECO:0000256" key="3">
    <source>
        <dbReference type="ARBA" id="ARBA00022525"/>
    </source>
</evidence>
<evidence type="ECO:0000256" key="4">
    <source>
        <dbReference type="ARBA" id="ARBA00022729"/>
    </source>
</evidence>
<comment type="subcellular location">
    <subcellularLocation>
        <location evidence="1">Secreted</location>
        <location evidence="1">Cell wall</location>
        <topology evidence="1">Peptidoglycan-anchor</topology>
    </subcellularLocation>
</comment>
<evidence type="ECO:0000256" key="2">
    <source>
        <dbReference type="ARBA" id="ARBA00022512"/>
    </source>
</evidence>
<dbReference type="AlphaFoldDB" id="G2ZBY4"/>
<keyword evidence="5" id="KW-0572">Peptidoglycan-anchor</keyword>
<dbReference type="InterPro" id="IPR013783">
    <property type="entry name" value="Ig-like_fold"/>
</dbReference>
<reference evidence="8 9" key="1">
    <citation type="journal article" date="2011" name="J. Bacteriol.">
        <title>Complete genome sequence of the animal pathogen Listeria ivanovii, which provides insights into host specificities and evolution of the genus Listeria.</title>
        <authorList>
            <person name="Buchrieser C."/>
            <person name="Rusniok C."/>
            <person name="Garrido P."/>
            <person name="Hain T."/>
            <person name="Scortti M."/>
            <person name="Lampidis R."/>
            <person name="Karst U."/>
            <person name="Chakraborty T."/>
            <person name="Cossart P."/>
            <person name="Kreft J."/>
            <person name="Vazquez-Boland J.A."/>
            <person name="Goebel W."/>
            <person name="Glaser P."/>
        </authorList>
    </citation>
    <scope>NUCLEOTIDE SEQUENCE [LARGE SCALE GENOMIC DNA]</scope>
    <source>
        <strain evidence="9">ATCC BAA-678 / PAM 55</strain>
    </source>
</reference>
<gene>
    <name evidence="8" type="ordered locus">LIV_0527</name>
</gene>
<feature type="domain" description="Gram-positive cocci surface proteins LPxTG" evidence="7">
    <location>
        <begin position="401"/>
        <end position="432"/>
    </location>
</feature>
<evidence type="ECO:0000313" key="9">
    <source>
        <dbReference type="Proteomes" id="UP000001286"/>
    </source>
</evidence>
<dbReference type="PROSITE" id="PS50847">
    <property type="entry name" value="GRAM_POS_ANCHORING"/>
    <property type="match status" value="1"/>
</dbReference>
<dbReference type="Proteomes" id="UP000001286">
    <property type="component" value="Chromosome"/>
</dbReference>
<dbReference type="eggNOG" id="ENOG5033PZP">
    <property type="taxonomic scope" value="Bacteria"/>
</dbReference>
<evidence type="ECO:0000313" key="8">
    <source>
        <dbReference type="EMBL" id="CBW85003.1"/>
    </source>
</evidence>
<dbReference type="HOGENOM" id="CLU_594205_0_0_9"/>
<keyword evidence="2" id="KW-0134">Cell wall</keyword>
<dbReference type="InterPro" id="IPR019931">
    <property type="entry name" value="LPXTG_anchor"/>
</dbReference>
<organism evidence="8 9">
    <name type="scientific">Listeria ivanovii (strain ATCC BAA-678 / PAM 55)</name>
    <dbReference type="NCBI Taxonomy" id="881621"/>
    <lineage>
        <taxon>Bacteria</taxon>
        <taxon>Bacillati</taxon>
        <taxon>Bacillota</taxon>
        <taxon>Bacilli</taxon>
        <taxon>Bacillales</taxon>
        <taxon>Listeriaceae</taxon>
        <taxon>Listeria</taxon>
    </lineage>
</organism>
<dbReference type="Pfam" id="PF17936">
    <property type="entry name" value="Big_6"/>
    <property type="match status" value="1"/>
</dbReference>
<dbReference type="NCBIfam" id="TIGR01167">
    <property type="entry name" value="LPXTG_anchor"/>
    <property type="match status" value="1"/>
</dbReference>
<dbReference type="OrthoDB" id="2366269at2"/>
<dbReference type="InterPro" id="IPR041498">
    <property type="entry name" value="Big_6"/>
</dbReference>
<accession>G2ZBY4</accession>
<dbReference type="Pfam" id="PF08428">
    <property type="entry name" value="Rib"/>
    <property type="match status" value="1"/>
</dbReference>
<proteinExistence type="predicted"/>
<evidence type="ECO:0000256" key="1">
    <source>
        <dbReference type="ARBA" id="ARBA00004168"/>
    </source>
</evidence>
<dbReference type="InterPro" id="IPR059115">
    <property type="entry name" value="Rib"/>
</dbReference>
<protein>
    <submittedName>
        <fullName evidence="8">Putative peptidoglycan linked protein (LPXTG motif)</fullName>
    </submittedName>
</protein>
<feature type="chain" id="PRO_5003441329" evidence="6">
    <location>
        <begin position="27"/>
        <end position="432"/>
    </location>
</feature>
<evidence type="ECO:0000256" key="6">
    <source>
        <dbReference type="SAM" id="SignalP"/>
    </source>
</evidence>
<evidence type="ECO:0000256" key="5">
    <source>
        <dbReference type="ARBA" id="ARBA00023088"/>
    </source>
</evidence>
<dbReference type="EMBL" id="FR687253">
    <property type="protein sequence ID" value="CBW85003.1"/>
    <property type="molecule type" value="Genomic_DNA"/>
</dbReference>
<name>G2ZBY4_LISIP</name>
<dbReference type="KEGG" id="liv:LIV_0527"/>
<sequence>MKKLTKGLTATLAFGLVLSMSTSTLATETTDQESTVETAIPASEVTEKTAEPAKKSLKATANAVVAKKGVSFEIGNIPVASDFVTINDNTNNPTFAFKNGQPATGVAGNYSTVINVTFDDATSAEITANFTVNAAATPLAKLKSSSPIIAQDSKPTPSQFVTPATGVKLSFKSSAPSTKTVGTFTTTILATKDGKTEELVASFYIADQTLPVVSPINEDEVIEKGAILTPAFFVTATDNSGKVTLSFKPGHEATTSTIGEHEAIIIVKDAAGNTREVNVAYFVGNNIATLKTPVLNAQTSTATTIYGTTSPNVMVELLDINEETIAITESDAKGNFTFNLKTPVEQNEEFILVAYDYNGNYSDEAIYTYVGESIKIAAQPKSSTKVKPNINVKKANTKSFLPKTGDENSLPLIAIGLLLAGGATITLRKKQA</sequence>
<dbReference type="GeneID" id="57075515"/>
<dbReference type="Gene3D" id="2.60.40.10">
    <property type="entry name" value="Immunoglobulins"/>
    <property type="match status" value="1"/>
</dbReference>
<dbReference type="RefSeq" id="WP_014092040.1">
    <property type="nucleotide sequence ID" value="NC_016011.1"/>
</dbReference>
<keyword evidence="4 6" id="KW-0732">Signal</keyword>